<keyword evidence="4" id="KW-1185">Reference proteome</keyword>
<dbReference type="InterPro" id="IPR041664">
    <property type="entry name" value="AAA_16"/>
</dbReference>
<evidence type="ECO:0000313" key="4">
    <source>
        <dbReference type="Proteomes" id="UP000316298"/>
    </source>
</evidence>
<protein>
    <submittedName>
        <fullName evidence="3">AAA ATPase-like protein</fullName>
    </submittedName>
</protein>
<feature type="region of interest" description="Disordered" evidence="1">
    <location>
        <begin position="859"/>
        <end position="883"/>
    </location>
</feature>
<dbReference type="AlphaFoldDB" id="A0A542EUL9"/>
<dbReference type="RefSeq" id="WP_141856779.1">
    <property type="nucleotide sequence ID" value="NZ_VFMM01000001.1"/>
</dbReference>
<dbReference type="InterPro" id="IPR027417">
    <property type="entry name" value="P-loop_NTPase"/>
</dbReference>
<comment type="caution">
    <text evidence="3">The sequence shown here is derived from an EMBL/GenBank/DDBJ whole genome shotgun (WGS) entry which is preliminary data.</text>
</comment>
<name>A0A542EUL9_9ACTN</name>
<feature type="region of interest" description="Disordered" evidence="1">
    <location>
        <begin position="412"/>
        <end position="444"/>
    </location>
</feature>
<feature type="domain" description="Orc1-like AAA ATPase" evidence="2">
    <location>
        <begin position="473"/>
        <end position="649"/>
    </location>
</feature>
<evidence type="ECO:0000313" key="3">
    <source>
        <dbReference type="EMBL" id="TQJ19058.1"/>
    </source>
</evidence>
<dbReference type="EMBL" id="VFMM01000001">
    <property type="protein sequence ID" value="TQJ19058.1"/>
    <property type="molecule type" value="Genomic_DNA"/>
</dbReference>
<evidence type="ECO:0000256" key="1">
    <source>
        <dbReference type="SAM" id="MobiDB-lite"/>
    </source>
</evidence>
<dbReference type="SUPFAM" id="SSF52540">
    <property type="entry name" value="P-loop containing nucleoside triphosphate hydrolases"/>
    <property type="match status" value="2"/>
</dbReference>
<organism evidence="3 4">
    <name type="scientific">Kribbella jejuensis</name>
    <dbReference type="NCBI Taxonomy" id="236068"/>
    <lineage>
        <taxon>Bacteria</taxon>
        <taxon>Bacillati</taxon>
        <taxon>Actinomycetota</taxon>
        <taxon>Actinomycetes</taxon>
        <taxon>Propionibacteriales</taxon>
        <taxon>Kribbellaceae</taxon>
        <taxon>Kribbella</taxon>
    </lineage>
</organism>
<sequence>MAQVFDSLRVTRTDRLGHPISLGHELPESKAILFTGPPGMGKSSELDRAEDLAAQHGWTTIRLSASADMPLEHHLTGAVRNSLAALETRFAGRAPAATSAGRMLRRLRPDPLRNLRKTVNDLTRSGRKTRVGIETRVGGGALPVQAIHKTEQDTTAYDKLGTTLNDFADELGRLTELDGRPIVLLVDNIDRAKEKDRAGLNELAIHIEGLDRPVWLVAAGGSMSTPALMQASRRMSGIATTTSNQFDVRELGALSDEQLRPAITAILRDARIPYEDAAIESLLAAANGHPTRLRNLCNAAVAYRDGEHGITVFTAARATARVNADAAQLYQDLWDQKGTTGAQKDLLTRVAAEGRNGLYMPAVTQAAGPGAWQQIDEARQDLVARGLLREHDGTVVTIPDHGFRDWLNGYLGQTPKPPATQPLLPGSGPHESALAPAHPTGKREKANQLFGQADKLVHQVDRKDEHGRALSLDQRVPRGTSVLFTGPPGSGTSHELTRTKQLADAEGWISIRMDATRRESIEARMIRALQDQLETFEERFPPGEVKELKKLLTKMAVRTQNQMHTAQVRFGIAPGPRVGVQTSWEGVAKDSVGTTLNEVAAQLGKMAAPTGQPILLMVDNLDAADKQDLSTLTSLSAELRRAKQPLFLIAAGGEEATSRLLEASGGDAGKETMDAARWDVRRLTPLSTEELRPALTRPLEAAGIRYDPAAVEHLIAAANGNPSRMRTLTGEALELAGPDRTLTADIAATATGRHELRSRVLYDAAWYNCSPAEKDMLAKTAAHGAHGMPIPTRAGVEGPERWTLDAASQKLVSRGLLTRTGHQVKVGDPGFQKWVQTRLGLAAAQSGIAQVTQLPEAKQAAAVRPPETRPALGQAGRDLQTYR</sequence>
<dbReference type="Proteomes" id="UP000316298">
    <property type="component" value="Unassembled WGS sequence"/>
</dbReference>
<dbReference type="Pfam" id="PF13191">
    <property type="entry name" value="AAA_16"/>
    <property type="match status" value="1"/>
</dbReference>
<dbReference type="Gene3D" id="3.40.50.300">
    <property type="entry name" value="P-loop containing nucleotide triphosphate hydrolases"/>
    <property type="match status" value="1"/>
</dbReference>
<gene>
    <name evidence="3" type="ORF">FB475_3215</name>
</gene>
<reference evidence="3 4" key="1">
    <citation type="submission" date="2019-06" db="EMBL/GenBank/DDBJ databases">
        <title>Sequencing the genomes of 1000 actinobacteria strains.</title>
        <authorList>
            <person name="Klenk H.-P."/>
        </authorList>
    </citation>
    <scope>NUCLEOTIDE SEQUENCE [LARGE SCALE GENOMIC DNA]</scope>
    <source>
        <strain evidence="3 4">DSM 17305</strain>
    </source>
</reference>
<evidence type="ECO:0000259" key="2">
    <source>
        <dbReference type="Pfam" id="PF13191"/>
    </source>
</evidence>
<accession>A0A542EUL9</accession>
<dbReference type="OrthoDB" id="2020141at2"/>
<proteinExistence type="predicted"/>